<dbReference type="Gene3D" id="3.90.600.10">
    <property type="entry name" value="Phosphoribosylglycinamide synthetase, C-terminal domain"/>
    <property type="match status" value="1"/>
</dbReference>
<comment type="catalytic activity">
    <reaction evidence="11">
        <text>5-phospho-beta-D-ribosylamine + glycine + ATP = N(1)-(5-phospho-beta-D-ribosyl)glycinamide + ADP + phosphate + H(+)</text>
        <dbReference type="Rhea" id="RHEA:17453"/>
        <dbReference type="ChEBI" id="CHEBI:15378"/>
        <dbReference type="ChEBI" id="CHEBI:30616"/>
        <dbReference type="ChEBI" id="CHEBI:43474"/>
        <dbReference type="ChEBI" id="CHEBI:57305"/>
        <dbReference type="ChEBI" id="CHEBI:58681"/>
        <dbReference type="ChEBI" id="CHEBI:143788"/>
        <dbReference type="ChEBI" id="CHEBI:456216"/>
        <dbReference type="EC" id="6.3.4.13"/>
    </reaction>
</comment>
<evidence type="ECO:0000256" key="10">
    <source>
        <dbReference type="ARBA" id="ARBA00042864"/>
    </source>
</evidence>
<dbReference type="InterPro" id="IPR013815">
    <property type="entry name" value="ATP_grasp_subdomain_1"/>
</dbReference>
<name>A0A938Y3J4_9ACTN</name>
<keyword evidence="6 11" id="KW-0658">Purine biosynthesis</keyword>
<dbReference type="InterPro" id="IPR011761">
    <property type="entry name" value="ATP-grasp"/>
</dbReference>
<evidence type="ECO:0000256" key="9">
    <source>
        <dbReference type="ARBA" id="ARBA00042242"/>
    </source>
</evidence>
<feature type="domain" description="ATP-grasp" evidence="13">
    <location>
        <begin position="107"/>
        <end position="303"/>
    </location>
</feature>
<evidence type="ECO:0000256" key="2">
    <source>
        <dbReference type="ARBA" id="ARBA00005174"/>
    </source>
</evidence>
<keyword evidence="15" id="KW-1185">Reference proteome</keyword>
<protein>
    <recommendedName>
        <fullName evidence="3 11">Phosphoribosylamine--glycine ligase</fullName>
        <ecNumber evidence="3 11">6.3.4.13</ecNumber>
    </recommendedName>
    <alternativeName>
        <fullName evidence="11">GARS</fullName>
    </alternativeName>
    <alternativeName>
        <fullName evidence="9 11">Glycinamide ribonucleotide synthetase</fullName>
    </alternativeName>
    <alternativeName>
        <fullName evidence="10 11">Phosphoribosylglycinamide synthetase</fullName>
    </alternativeName>
</protein>
<dbReference type="EMBL" id="JAERTX010000001">
    <property type="protein sequence ID" value="MBM9458497.1"/>
    <property type="molecule type" value="Genomic_DNA"/>
</dbReference>
<dbReference type="SMART" id="SM01209">
    <property type="entry name" value="GARS_A"/>
    <property type="match status" value="1"/>
</dbReference>
<accession>A0A938Y3J4</accession>
<dbReference type="GO" id="GO:0004637">
    <property type="term" value="F:phosphoribosylamine-glycine ligase activity"/>
    <property type="evidence" value="ECO:0007669"/>
    <property type="project" value="UniProtKB-UniRule"/>
</dbReference>
<dbReference type="RefSeq" id="WP_205290040.1">
    <property type="nucleotide sequence ID" value="NZ_CP074406.1"/>
</dbReference>
<reference evidence="14" key="1">
    <citation type="submission" date="2021-01" db="EMBL/GenBank/DDBJ databases">
        <title>Novel species in genus Nocardioides.</title>
        <authorList>
            <person name="Zhang G."/>
        </authorList>
    </citation>
    <scope>NUCLEOTIDE SEQUENCE</scope>
    <source>
        <strain evidence="14">Zg-536</strain>
    </source>
</reference>
<dbReference type="GO" id="GO:0046872">
    <property type="term" value="F:metal ion binding"/>
    <property type="evidence" value="ECO:0007669"/>
    <property type="project" value="InterPro"/>
</dbReference>
<evidence type="ECO:0000256" key="1">
    <source>
        <dbReference type="ARBA" id="ARBA00001936"/>
    </source>
</evidence>
<dbReference type="SMART" id="SM01210">
    <property type="entry name" value="GARS_C"/>
    <property type="match status" value="1"/>
</dbReference>
<dbReference type="InterPro" id="IPR016185">
    <property type="entry name" value="PreATP-grasp_dom_sf"/>
</dbReference>
<gene>
    <name evidence="11 14" type="primary">purD</name>
    <name evidence="14" type="ORF">JK386_01130</name>
</gene>
<dbReference type="PANTHER" id="PTHR43472:SF1">
    <property type="entry name" value="PHOSPHORIBOSYLAMINE--GLYCINE LIGASE, CHLOROPLASTIC"/>
    <property type="match status" value="1"/>
</dbReference>
<dbReference type="SUPFAM" id="SSF51246">
    <property type="entry name" value="Rudiment single hybrid motif"/>
    <property type="match status" value="1"/>
</dbReference>
<evidence type="ECO:0000256" key="8">
    <source>
        <dbReference type="ARBA" id="ARBA00038345"/>
    </source>
</evidence>
<dbReference type="Gene3D" id="3.40.50.20">
    <property type="match status" value="1"/>
</dbReference>
<dbReference type="HAMAP" id="MF_00138">
    <property type="entry name" value="GARS"/>
    <property type="match status" value="1"/>
</dbReference>
<evidence type="ECO:0000256" key="5">
    <source>
        <dbReference type="ARBA" id="ARBA00022741"/>
    </source>
</evidence>
<dbReference type="GO" id="GO:0006189">
    <property type="term" value="P:'de novo' IMP biosynthetic process"/>
    <property type="evidence" value="ECO:0007669"/>
    <property type="project" value="UniProtKB-UniRule"/>
</dbReference>
<dbReference type="Pfam" id="PF02844">
    <property type="entry name" value="GARS_N"/>
    <property type="match status" value="1"/>
</dbReference>
<evidence type="ECO:0000313" key="14">
    <source>
        <dbReference type="EMBL" id="MBM9458497.1"/>
    </source>
</evidence>
<dbReference type="Gene3D" id="3.30.470.20">
    <property type="entry name" value="ATP-grasp fold, B domain"/>
    <property type="match status" value="1"/>
</dbReference>
<dbReference type="PROSITE" id="PS50975">
    <property type="entry name" value="ATP_GRASP"/>
    <property type="match status" value="1"/>
</dbReference>
<dbReference type="InterPro" id="IPR037123">
    <property type="entry name" value="PRibGlycinamide_synth_C_sf"/>
</dbReference>
<dbReference type="SUPFAM" id="SSF56059">
    <property type="entry name" value="Glutathione synthetase ATP-binding domain-like"/>
    <property type="match status" value="1"/>
</dbReference>
<dbReference type="InterPro" id="IPR020562">
    <property type="entry name" value="PRibGlycinamide_synth_N"/>
</dbReference>
<dbReference type="InterPro" id="IPR000115">
    <property type="entry name" value="PRibGlycinamide_synth"/>
</dbReference>
<evidence type="ECO:0000256" key="4">
    <source>
        <dbReference type="ARBA" id="ARBA00022598"/>
    </source>
</evidence>
<dbReference type="AlphaFoldDB" id="A0A938Y3J4"/>
<dbReference type="InterPro" id="IPR020561">
    <property type="entry name" value="PRibGlycinamid_synth_ATP-grasp"/>
</dbReference>
<sequence>MTCLVIGTGGREHALALALSRDPGVKAVHAAPGNPGIGAVAALHEVDPMDGDAVAALAVEVGADLVVIGPEAPLVAGVADAVRAAGIAVFGPSAAAARLEGSKAFSKEVMAAAGVPTAGSFTCTTPEEVDAALDAFGAPYVVKDDALAAGKGVVVTRDRAEAKAHAASCGRVVIEEFLAGPEVSLFAVCDGTTAYPLQPAQDFKRIFDGGRGPNTGGMGSYSPLSWAPADLATTVMESVVQPTLDEMNRRGAPFVGCLYVGLALTETGPRVIEFNCRFGDPDVQPVLALLDSPLGGLLHAAAQGRLAEVEPPRFRDGASVTVVLASAGYPESSSKGDVIRGVGVAGGVNDVDVIHAGTAIVDAPEPGDAEHRHLVTAGGRVLAVRAVGYDVSDARARAYAAADLISFDGLQRRSDIAAEPLGVVEGASLAEG</sequence>
<dbReference type="GO" id="GO:0005524">
    <property type="term" value="F:ATP binding"/>
    <property type="evidence" value="ECO:0007669"/>
    <property type="project" value="UniProtKB-UniRule"/>
</dbReference>
<keyword evidence="7 12" id="KW-0067">ATP-binding</keyword>
<dbReference type="SUPFAM" id="SSF52440">
    <property type="entry name" value="PreATP-grasp domain"/>
    <property type="match status" value="1"/>
</dbReference>
<evidence type="ECO:0000259" key="13">
    <source>
        <dbReference type="PROSITE" id="PS50975"/>
    </source>
</evidence>
<evidence type="ECO:0000313" key="15">
    <source>
        <dbReference type="Proteomes" id="UP000663791"/>
    </source>
</evidence>
<comment type="caution">
    <text evidence="14">The sequence shown here is derived from an EMBL/GenBank/DDBJ whole genome shotgun (WGS) entry which is preliminary data.</text>
</comment>
<dbReference type="PANTHER" id="PTHR43472">
    <property type="entry name" value="PHOSPHORIBOSYLAMINE--GLYCINE LIGASE"/>
    <property type="match status" value="1"/>
</dbReference>
<dbReference type="Pfam" id="PF01071">
    <property type="entry name" value="GARS_A"/>
    <property type="match status" value="1"/>
</dbReference>
<dbReference type="Gene3D" id="3.30.1490.20">
    <property type="entry name" value="ATP-grasp fold, A domain"/>
    <property type="match status" value="1"/>
</dbReference>
<organism evidence="14 15">
    <name type="scientific">Nocardioides faecalis</name>
    <dbReference type="NCBI Taxonomy" id="2803858"/>
    <lineage>
        <taxon>Bacteria</taxon>
        <taxon>Bacillati</taxon>
        <taxon>Actinomycetota</taxon>
        <taxon>Actinomycetes</taxon>
        <taxon>Propionibacteriales</taxon>
        <taxon>Nocardioidaceae</taxon>
        <taxon>Nocardioides</taxon>
    </lineage>
</organism>
<comment type="cofactor">
    <cofactor evidence="1">
        <name>Mn(2+)</name>
        <dbReference type="ChEBI" id="CHEBI:29035"/>
    </cofactor>
</comment>
<comment type="similarity">
    <text evidence="8 11">Belongs to the GARS family.</text>
</comment>
<dbReference type="GO" id="GO:0009113">
    <property type="term" value="P:purine nucleobase biosynthetic process"/>
    <property type="evidence" value="ECO:0007669"/>
    <property type="project" value="InterPro"/>
</dbReference>
<comment type="pathway">
    <text evidence="2 11">Purine metabolism; IMP biosynthesis via de novo pathway; N(1)-(5-phospho-D-ribosyl)glycinamide from 5-phospho-alpha-D-ribose 1-diphosphate: step 2/2.</text>
</comment>
<evidence type="ECO:0000256" key="11">
    <source>
        <dbReference type="HAMAP-Rule" id="MF_00138"/>
    </source>
</evidence>
<evidence type="ECO:0000256" key="7">
    <source>
        <dbReference type="ARBA" id="ARBA00022840"/>
    </source>
</evidence>
<keyword evidence="4 11" id="KW-0436">Ligase</keyword>
<dbReference type="EC" id="6.3.4.13" evidence="3 11"/>
<evidence type="ECO:0000256" key="6">
    <source>
        <dbReference type="ARBA" id="ARBA00022755"/>
    </source>
</evidence>
<keyword evidence="5 12" id="KW-0547">Nucleotide-binding</keyword>
<dbReference type="InterPro" id="IPR020560">
    <property type="entry name" value="PRibGlycinamide_synth_C-dom"/>
</dbReference>
<dbReference type="NCBIfam" id="TIGR00877">
    <property type="entry name" value="purD"/>
    <property type="match status" value="1"/>
</dbReference>
<dbReference type="Proteomes" id="UP000663791">
    <property type="component" value="Unassembled WGS sequence"/>
</dbReference>
<dbReference type="InterPro" id="IPR011054">
    <property type="entry name" value="Rudment_hybrid_motif"/>
</dbReference>
<evidence type="ECO:0000256" key="12">
    <source>
        <dbReference type="PROSITE-ProRule" id="PRU00409"/>
    </source>
</evidence>
<proteinExistence type="inferred from homology"/>
<evidence type="ECO:0000256" key="3">
    <source>
        <dbReference type="ARBA" id="ARBA00013255"/>
    </source>
</evidence>
<dbReference type="Pfam" id="PF02843">
    <property type="entry name" value="GARS_C"/>
    <property type="match status" value="1"/>
</dbReference>